<keyword evidence="5" id="KW-1185">Reference proteome</keyword>
<dbReference type="InterPro" id="IPR029058">
    <property type="entry name" value="AB_hydrolase_fold"/>
</dbReference>
<dbReference type="Gene3D" id="2.140.10.30">
    <property type="entry name" value="Dipeptidylpeptidase IV, N-terminal domain"/>
    <property type="match status" value="1"/>
</dbReference>
<feature type="signal peptide" evidence="1">
    <location>
        <begin position="1"/>
        <end position="19"/>
    </location>
</feature>
<dbReference type="RefSeq" id="WP_282590855.1">
    <property type="nucleotide sequence ID" value="NZ_JAPAAF010000005.1"/>
</dbReference>
<proteinExistence type="predicted"/>
<protein>
    <submittedName>
        <fullName evidence="4">S9 family peptidase</fullName>
    </submittedName>
</protein>
<dbReference type="AlphaFoldDB" id="A0AA41Y2H8"/>
<feature type="chain" id="PRO_5041318764" evidence="1">
    <location>
        <begin position="20"/>
        <end position="725"/>
    </location>
</feature>
<feature type="domain" description="Peptidase S9 prolyl oligopeptidase catalytic" evidence="2">
    <location>
        <begin position="515"/>
        <end position="709"/>
    </location>
</feature>
<keyword evidence="1" id="KW-0732">Signal</keyword>
<dbReference type="GO" id="GO:0008236">
    <property type="term" value="F:serine-type peptidase activity"/>
    <property type="evidence" value="ECO:0007669"/>
    <property type="project" value="InterPro"/>
</dbReference>
<dbReference type="InterPro" id="IPR050278">
    <property type="entry name" value="Serine_Prot_S9B/DPPIV"/>
</dbReference>
<name>A0AA41Y2H8_9BACT</name>
<dbReference type="EMBL" id="JAPAAF010000005">
    <property type="protein sequence ID" value="MCW0482249.1"/>
    <property type="molecule type" value="Genomic_DNA"/>
</dbReference>
<accession>A0AA41Y2H8</accession>
<gene>
    <name evidence="4" type="ORF">N2K84_05870</name>
</gene>
<evidence type="ECO:0000259" key="3">
    <source>
        <dbReference type="Pfam" id="PF00930"/>
    </source>
</evidence>
<dbReference type="SUPFAM" id="SSF82171">
    <property type="entry name" value="DPP6 N-terminal domain-like"/>
    <property type="match status" value="1"/>
</dbReference>
<dbReference type="GO" id="GO:0006508">
    <property type="term" value="P:proteolysis"/>
    <property type="evidence" value="ECO:0007669"/>
    <property type="project" value="InterPro"/>
</dbReference>
<dbReference type="InterPro" id="IPR002469">
    <property type="entry name" value="Peptidase_S9B_N"/>
</dbReference>
<dbReference type="InterPro" id="IPR001375">
    <property type="entry name" value="Peptidase_S9_cat"/>
</dbReference>
<feature type="domain" description="Dipeptidylpeptidase IV N-terminal" evidence="3">
    <location>
        <begin position="112"/>
        <end position="427"/>
    </location>
</feature>
<dbReference type="PANTHER" id="PTHR11731:SF193">
    <property type="entry name" value="DIPEPTIDYL PEPTIDASE 9"/>
    <property type="match status" value="1"/>
</dbReference>
<evidence type="ECO:0000256" key="1">
    <source>
        <dbReference type="SAM" id="SignalP"/>
    </source>
</evidence>
<evidence type="ECO:0000259" key="2">
    <source>
        <dbReference type="Pfam" id="PF00326"/>
    </source>
</evidence>
<dbReference type="SUPFAM" id="SSF53474">
    <property type="entry name" value="alpha/beta-Hydrolases"/>
    <property type="match status" value="1"/>
</dbReference>
<sequence length="725" mass="83531">MKTSFFWLLFTLFLTAVSAQEQLSIEDAVVGQYTYLRPERLQSLQWKDDETFAYLINDTLWANTVKKDSPTVLLTLDELNQSLAQTAISLVRFPDFSFSDKNRLHIRHRKNMLQFNLADRKISLNLTIPDEADKLDFCQANSHLAYIKGQNLFILNSDGEKQITFETQPGIVCGQEVHRREFGIEKGTFWSNSGKYLAFYRMDESMVQDYPLVDFMTRQAEHTPVKYPMAGMKSHQVTLGIYNLETGNTVSLKTGEPADHYLTNISWGPNDQYIYVAELNREQNHMQLNQYAVETGEKVKTLFEETCATYVEPQHPLQFSKTNPNQFYYWSRKDGWDHIYLFGTDGKLIRQITRGNWEVTDFYGTDAKEKFIFIQATKESPVERHIYRVEIATGKIQRLSSATGTHQAMLSPSKDKLIDQWSAVDVPSKTDLISTTGKQLRNVHQGKNTLEEFELGENRLFTIKAADEKTDLYCRMILPPDFDASKKYPVIIYVYGGPHAQLVNNTWLNDAGLWQYYMASKGYISFTLDNRGSANRGKAFEEVIHRQLGIEETGDQMKGVEYLKSLPYVDTERIGVHGWSYGGFMTLNLMLRHPDVFKVGVAGGPVVDWEMYEIMYGERYMDMPQENPSGYSQSNMINLVDRLSGKLLLIHGVQDDTVVMQHSIKFLRECVRLNKQVDFFAYPTHPHNVRGLDRVHLMTKVSQYFGDYFPVFNPAELSNTAFQKN</sequence>
<reference evidence="4" key="1">
    <citation type="submission" date="2022-10" db="EMBL/GenBank/DDBJ databases">
        <title>Gaoshiqiia sediminis gen. nov., sp. nov., isolated from coastal sediment.</title>
        <authorList>
            <person name="Yu W.X."/>
            <person name="Mu D.S."/>
            <person name="Du J.Z."/>
            <person name="Liang Y.Q."/>
        </authorList>
    </citation>
    <scope>NUCLEOTIDE SEQUENCE</scope>
    <source>
        <strain evidence="4">A06</strain>
    </source>
</reference>
<evidence type="ECO:0000313" key="4">
    <source>
        <dbReference type="EMBL" id="MCW0482249.1"/>
    </source>
</evidence>
<dbReference type="PANTHER" id="PTHR11731">
    <property type="entry name" value="PROTEASE FAMILY S9B,C DIPEPTIDYL-PEPTIDASE IV-RELATED"/>
    <property type="match status" value="1"/>
</dbReference>
<dbReference type="Gene3D" id="3.40.50.1820">
    <property type="entry name" value="alpha/beta hydrolase"/>
    <property type="match status" value="1"/>
</dbReference>
<dbReference type="Pfam" id="PF00930">
    <property type="entry name" value="DPPIV_N"/>
    <property type="match status" value="1"/>
</dbReference>
<evidence type="ECO:0000313" key="5">
    <source>
        <dbReference type="Proteomes" id="UP001163821"/>
    </source>
</evidence>
<dbReference type="Proteomes" id="UP001163821">
    <property type="component" value="Unassembled WGS sequence"/>
</dbReference>
<organism evidence="4 5">
    <name type="scientific">Gaoshiqia sediminis</name>
    <dbReference type="NCBI Taxonomy" id="2986998"/>
    <lineage>
        <taxon>Bacteria</taxon>
        <taxon>Pseudomonadati</taxon>
        <taxon>Bacteroidota</taxon>
        <taxon>Bacteroidia</taxon>
        <taxon>Marinilabiliales</taxon>
        <taxon>Prolixibacteraceae</taxon>
        <taxon>Gaoshiqia</taxon>
    </lineage>
</organism>
<dbReference type="Pfam" id="PF00326">
    <property type="entry name" value="Peptidase_S9"/>
    <property type="match status" value="1"/>
</dbReference>
<dbReference type="GO" id="GO:0008239">
    <property type="term" value="F:dipeptidyl-peptidase activity"/>
    <property type="evidence" value="ECO:0007669"/>
    <property type="project" value="TreeGrafter"/>
</dbReference>
<comment type="caution">
    <text evidence="4">The sequence shown here is derived from an EMBL/GenBank/DDBJ whole genome shotgun (WGS) entry which is preliminary data.</text>
</comment>